<dbReference type="InterPro" id="IPR036866">
    <property type="entry name" value="RibonucZ/Hydroxyglut_hydro"/>
</dbReference>
<dbReference type="AlphaFoldDB" id="A0A1F2WGN8"/>
<dbReference type="EMBL" id="MELK01000050">
    <property type="protein sequence ID" value="OFW56032.1"/>
    <property type="molecule type" value="Genomic_DNA"/>
</dbReference>
<dbReference type="SUPFAM" id="SSF56281">
    <property type="entry name" value="Metallo-hydrolase/oxidoreductase"/>
    <property type="match status" value="1"/>
</dbReference>
<evidence type="ECO:0000313" key="2">
    <source>
        <dbReference type="Proteomes" id="UP000177876"/>
    </source>
</evidence>
<dbReference type="PANTHER" id="PTHR42967">
    <property type="entry name" value="METAL DEPENDENT HYDROLASE"/>
    <property type="match status" value="1"/>
</dbReference>
<comment type="caution">
    <text evidence="1">The sequence shown here is derived from an EMBL/GenBank/DDBJ whole genome shotgun (WGS) entry which is preliminary data.</text>
</comment>
<dbReference type="STRING" id="1797197.A2Y75_04225"/>
<dbReference type="Gene3D" id="3.60.15.10">
    <property type="entry name" value="Ribonuclease Z/Hydroxyacylglutathione hydrolase-like"/>
    <property type="match status" value="1"/>
</dbReference>
<organism evidence="1 2">
    <name type="scientific">Candidatus Solincola sediminis</name>
    <dbReference type="NCBI Taxonomy" id="1797199"/>
    <lineage>
        <taxon>Bacteria</taxon>
        <taxon>Bacillati</taxon>
        <taxon>Actinomycetota</taxon>
        <taxon>Candidatus Geothermincolia</taxon>
        <taxon>Candidatus Geothermincolales</taxon>
        <taxon>Candidatus Geothermincolaceae</taxon>
        <taxon>Candidatus Solincola</taxon>
    </lineage>
</organism>
<dbReference type="Proteomes" id="UP000177876">
    <property type="component" value="Unassembled WGS sequence"/>
</dbReference>
<protein>
    <recommendedName>
        <fullName evidence="3">MBL fold metallo-hydrolase</fullName>
    </recommendedName>
</protein>
<reference evidence="1 2" key="1">
    <citation type="journal article" date="2016" name="Nat. Commun.">
        <title>Thousands of microbial genomes shed light on interconnected biogeochemical processes in an aquifer system.</title>
        <authorList>
            <person name="Anantharaman K."/>
            <person name="Brown C.T."/>
            <person name="Hug L.A."/>
            <person name="Sharon I."/>
            <person name="Castelle C.J."/>
            <person name="Probst A.J."/>
            <person name="Thomas B.C."/>
            <person name="Singh A."/>
            <person name="Wilkins M.J."/>
            <person name="Karaoz U."/>
            <person name="Brodie E.L."/>
            <person name="Williams K.H."/>
            <person name="Hubbard S.S."/>
            <person name="Banfield J.F."/>
        </authorList>
    </citation>
    <scope>NUCLEOTIDE SEQUENCE [LARGE SCALE GENOMIC DNA]</scope>
</reference>
<dbReference type="Pfam" id="PF13483">
    <property type="entry name" value="Lactamase_B_3"/>
    <property type="match status" value="1"/>
</dbReference>
<proteinExistence type="predicted"/>
<accession>A0A1F2WGN8</accession>
<sequence>MRITWFGHSMFLLEDADTKLLFDPFLSEMVGYGRPDVEADVVLVSHGHRDHNNVDIVKGNPVVISKLGSYDRDHVRITGLQAYHDASSGSERGPDVIFRVEMNAMVFVHLGDLGHIPTGELITQLSGSDVLFVPVGGVFTIDADAAAEVVNTLSPRIAIPMHYGTPEGKIPLDTEESFIKHFDNVERIDRGPIYLNKEELPEPTLILVMAYVT</sequence>
<dbReference type="PANTHER" id="PTHR42967:SF1">
    <property type="entry name" value="MBL FOLD METALLO-HYDROLASE"/>
    <property type="match status" value="1"/>
</dbReference>
<name>A0A1F2WGN8_9ACTN</name>
<gene>
    <name evidence="1" type="ORF">A2Y75_04225</name>
</gene>
<evidence type="ECO:0008006" key="3">
    <source>
        <dbReference type="Google" id="ProtNLM"/>
    </source>
</evidence>
<evidence type="ECO:0000313" key="1">
    <source>
        <dbReference type="EMBL" id="OFW56032.1"/>
    </source>
</evidence>